<name>A0ABQ7TES8_PHRPL</name>
<dbReference type="Pfam" id="PF01433">
    <property type="entry name" value="Peptidase_M1"/>
    <property type="match status" value="1"/>
</dbReference>
<evidence type="ECO:0000313" key="5">
    <source>
        <dbReference type="EMBL" id="KAH0628143.1"/>
    </source>
</evidence>
<comment type="similarity">
    <text evidence="1">Belongs to the peptidase M1 family.</text>
</comment>
<dbReference type="InterPro" id="IPR024571">
    <property type="entry name" value="ERAP1-like_C_dom"/>
</dbReference>
<organism evidence="5 6">
    <name type="scientific">Phrynosoma platyrhinos</name>
    <name type="common">Desert horned lizard</name>
    <dbReference type="NCBI Taxonomy" id="52577"/>
    <lineage>
        <taxon>Eukaryota</taxon>
        <taxon>Metazoa</taxon>
        <taxon>Chordata</taxon>
        <taxon>Craniata</taxon>
        <taxon>Vertebrata</taxon>
        <taxon>Euteleostomi</taxon>
        <taxon>Lepidosauria</taxon>
        <taxon>Squamata</taxon>
        <taxon>Bifurcata</taxon>
        <taxon>Unidentata</taxon>
        <taxon>Episquamata</taxon>
        <taxon>Toxicofera</taxon>
        <taxon>Iguania</taxon>
        <taxon>Phrynosomatidae</taxon>
        <taxon>Phrynosomatinae</taxon>
        <taxon>Phrynosoma</taxon>
    </lineage>
</organism>
<dbReference type="InterPro" id="IPR034016">
    <property type="entry name" value="M1_APN-typ"/>
</dbReference>
<evidence type="ECO:0000256" key="1">
    <source>
        <dbReference type="ARBA" id="ARBA00010136"/>
    </source>
</evidence>
<reference evidence="5 6" key="1">
    <citation type="journal article" date="2022" name="Gigascience">
        <title>A chromosome-level genome assembly and annotation of the desert horned lizard, Phrynosoma platyrhinos, provides insight into chromosomal rearrangements among reptiles.</title>
        <authorList>
            <person name="Koochekian N."/>
            <person name="Ascanio A."/>
            <person name="Farleigh K."/>
            <person name="Card D.C."/>
            <person name="Schield D.R."/>
            <person name="Castoe T.A."/>
            <person name="Jezkova T."/>
        </authorList>
    </citation>
    <scope>NUCLEOTIDE SEQUENCE [LARGE SCALE GENOMIC DNA]</scope>
    <source>
        <strain evidence="5">NK-2021</strain>
    </source>
</reference>
<dbReference type="Gene3D" id="2.60.40.1910">
    <property type="match status" value="1"/>
</dbReference>
<keyword evidence="6" id="KW-1185">Reference proteome</keyword>
<evidence type="ECO:0000259" key="2">
    <source>
        <dbReference type="Pfam" id="PF01433"/>
    </source>
</evidence>
<evidence type="ECO:0008006" key="7">
    <source>
        <dbReference type="Google" id="ProtNLM"/>
    </source>
</evidence>
<dbReference type="Pfam" id="PF17900">
    <property type="entry name" value="Peptidase_M1_N"/>
    <property type="match status" value="1"/>
</dbReference>
<dbReference type="SUPFAM" id="SSF55486">
    <property type="entry name" value="Metalloproteases ('zincins'), catalytic domain"/>
    <property type="match status" value="1"/>
</dbReference>
<evidence type="ECO:0000313" key="6">
    <source>
        <dbReference type="Proteomes" id="UP000826234"/>
    </source>
</evidence>
<feature type="domain" description="Peptidase M1 membrane alanine aminopeptidase" evidence="2">
    <location>
        <begin position="98"/>
        <end position="256"/>
    </location>
</feature>
<dbReference type="Proteomes" id="UP000826234">
    <property type="component" value="Unassembled WGS sequence"/>
</dbReference>
<accession>A0ABQ7TES8</accession>
<sequence length="677" mass="79327">SLIASQLQPLDARKVYPCFDEPAMKATFNISIVHHPSYIALSNMPAIDVSEYKDVNETTLSALINETAPINWTVTTFGTTPKMSTYLTAFVVCKFGHVTTTERGNEWFGNLVTMKWWNDLWLNEGFASYFEYLGAHYIDSTVSLDQIFGSSVLLPMLEQDSSVESQSLSDTHEKREAADIIDLFSSVTYEKGASIIWMLSSFLTETLFIKALHSYLNEFSFSNAIQDDLWNHIQKVIDGQNDIHLPARVKAIMDTWTCQIGFPVLTVNFSTGNISQEQFWPEKVKNNTNNTWMIPISWIRNGTVQPLVWLNERSKIFPEMKMSDSEYDWIILNVNMTGYYRINYSQMYWRRLAKVLENDPKVIPVVNRLQLMSDAFHMSWFGYTEYDTPLYLTKYLEKEDDVLVWNMVLHKLNILGWTLIQNDYELYPKYFIPRILPIFHHYASLLLQDFDRTADHIVKYNIEKILEAACWFGHRDCFNLVSDIFNWRMNHPDHESPVCLSRTICCYAVQRGSDKEWDFLWELRMQNGTELGEVYDIYFALSCTHEPWLLQRLLQLLLNDSKIDPYYVRDVIQNVAKKEVGHRIAWKFITDNWAHLYDRKAHKTFCCRYEFKVLRDFMESVSTDVEIQMIQGFLNNTLGPEQRIRATDIVLEAKSTIEKRKKSVTKMIKWLKKNTDN</sequence>
<dbReference type="PANTHER" id="PTHR11533:SF31">
    <property type="entry name" value="AMINOPEPTIDASE Q"/>
    <property type="match status" value="1"/>
</dbReference>
<dbReference type="InterPro" id="IPR027268">
    <property type="entry name" value="Peptidase_M4/M1_CTD_sf"/>
</dbReference>
<dbReference type="PANTHER" id="PTHR11533">
    <property type="entry name" value="PROTEASE M1 ZINC METALLOPROTEASE"/>
    <property type="match status" value="1"/>
</dbReference>
<dbReference type="EMBL" id="JAIPUX010000439">
    <property type="protein sequence ID" value="KAH0628143.1"/>
    <property type="molecule type" value="Genomic_DNA"/>
</dbReference>
<dbReference type="Gene3D" id="1.10.390.10">
    <property type="entry name" value="Neutral Protease Domain 2"/>
    <property type="match status" value="1"/>
</dbReference>
<dbReference type="SUPFAM" id="SSF63737">
    <property type="entry name" value="Leukotriene A4 hydrolase N-terminal domain"/>
    <property type="match status" value="1"/>
</dbReference>
<evidence type="ECO:0000259" key="3">
    <source>
        <dbReference type="Pfam" id="PF11838"/>
    </source>
</evidence>
<dbReference type="Gene3D" id="2.60.40.1730">
    <property type="entry name" value="tricorn interacting facor f3 domain"/>
    <property type="match status" value="1"/>
</dbReference>
<dbReference type="Pfam" id="PF11838">
    <property type="entry name" value="ERAP1_C"/>
    <property type="match status" value="1"/>
</dbReference>
<proteinExistence type="inferred from homology"/>
<feature type="domain" description="ERAP1-like C-terminal" evidence="3">
    <location>
        <begin position="329"/>
        <end position="648"/>
    </location>
</feature>
<dbReference type="Gene3D" id="1.25.50.20">
    <property type="match status" value="1"/>
</dbReference>
<gene>
    <name evidence="5" type="ORF">JD844_008926</name>
</gene>
<dbReference type="CDD" id="cd09601">
    <property type="entry name" value="M1_APN-Q_like"/>
    <property type="match status" value="1"/>
</dbReference>
<dbReference type="InterPro" id="IPR042097">
    <property type="entry name" value="Aminopeptidase_N-like_N_sf"/>
</dbReference>
<dbReference type="InterPro" id="IPR050344">
    <property type="entry name" value="Peptidase_M1_aminopeptidases"/>
</dbReference>
<feature type="domain" description="Aminopeptidase N-like N-terminal" evidence="4">
    <location>
        <begin position="2"/>
        <end position="87"/>
    </location>
</feature>
<comment type="caution">
    <text evidence="5">The sequence shown here is derived from an EMBL/GenBank/DDBJ whole genome shotgun (WGS) entry which is preliminary data.</text>
</comment>
<evidence type="ECO:0000259" key="4">
    <source>
        <dbReference type="Pfam" id="PF17900"/>
    </source>
</evidence>
<feature type="non-terminal residue" evidence="5">
    <location>
        <position position="1"/>
    </location>
</feature>
<protein>
    <recommendedName>
        <fullName evidence="7">Aminopeptidase</fullName>
    </recommendedName>
</protein>
<dbReference type="InterPro" id="IPR045357">
    <property type="entry name" value="Aminopeptidase_N-like_N"/>
</dbReference>
<dbReference type="InterPro" id="IPR014782">
    <property type="entry name" value="Peptidase_M1_dom"/>
</dbReference>